<evidence type="ECO:0000313" key="1">
    <source>
        <dbReference type="EMBL" id="KAK8214700.1"/>
    </source>
</evidence>
<gene>
    <name evidence="1" type="ORF">M8818_002280</name>
</gene>
<keyword evidence="2" id="KW-1185">Reference proteome</keyword>
<proteinExistence type="predicted"/>
<sequence>MKVLITGAGGFVGQLLAETLLNEEHSVTLVDIFEPPVPRKASAHKQNATCIKADLYSDAKSVLSADLDTIFIFHGIMSAGSEADFDLGYRVNLHSTLNLLEAIRSTCPGVRVVYASSTAIYGQPLPAMPSEATVPTPGSSYGAQKTMIEYAINDYTRKGHINGFALRFPTISVRPGQPTQAASSWMSGIIREPLQGRESVLPCDDDFKAWLCSPRTLIANLRHALTLERGCMPAHIRQVNLPGITADVRGMLKALEEVGGREALGLVKREKPTKEIAEMLDSWPIQFDISKALGLGFKQDDSFKQAVEDFAASLKE</sequence>
<protein>
    <submittedName>
        <fullName evidence="1">Uncharacterized protein</fullName>
    </submittedName>
</protein>
<name>A0ACC3SHR3_9PEZI</name>
<dbReference type="EMBL" id="JAMKPW020000010">
    <property type="protein sequence ID" value="KAK8214700.1"/>
    <property type="molecule type" value="Genomic_DNA"/>
</dbReference>
<accession>A0ACC3SHR3</accession>
<reference evidence="1" key="1">
    <citation type="submission" date="2024-02" db="EMBL/GenBank/DDBJ databases">
        <title>Metagenome Assembled Genome of Zalaria obscura JY119.</title>
        <authorList>
            <person name="Vighnesh L."/>
            <person name="Jagadeeshwari U."/>
            <person name="Venkata Ramana C."/>
            <person name="Sasikala C."/>
        </authorList>
    </citation>
    <scope>NUCLEOTIDE SEQUENCE</scope>
    <source>
        <strain evidence="1">JY119</strain>
    </source>
</reference>
<evidence type="ECO:0000313" key="2">
    <source>
        <dbReference type="Proteomes" id="UP001320706"/>
    </source>
</evidence>
<comment type="caution">
    <text evidence="1">The sequence shown here is derived from an EMBL/GenBank/DDBJ whole genome shotgun (WGS) entry which is preliminary data.</text>
</comment>
<dbReference type="Proteomes" id="UP001320706">
    <property type="component" value="Unassembled WGS sequence"/>
</dbReference>
<organism evidence="1 2">
    <name type="scientific">Zalaria obscura</name>
    <dbReference type="NCBI Taxonomy" id="2024903"/>
    <lineage>
        <taxon>Eukaryota</taxon>
        <taxon>Fungi</taxon>
        <taxon>Dikarya</taxon>
        <taxon>Ascomycota</taxon>
        <taxon>Pezizomycotina</taxon>
        <taxon>Dothideomycetes</taxon>
        <taxon>Dothideomycetidae</taxon>
        <taxon>Dothideales</taxon>
        <taxon>Zalariaceae</taxon>
        <taxon>Zalaria</taxon>
    </lineage>
</organism>